<keyword evidence="3" id="KW-1185">Reference proteome</keyword>
<evidence type="ECO:0000256" key="1">
    <source>
        <dbReference type="SAM" id="MobiDB-lite"/>
    </source>
</evidence>
<reference evidence="2 3" key="1">
    <citation type="submission" date="2019-01" db="EMBL/GenBank/DDBJ databases">
        <title>Draft Genome and Complete Hox-Cluster Characterization of the Sterlet Sturgeon (Acipenser ruthenus).</title>
        <authorList>
            <person name="Wei Q."/>
        </authorList>
    </citation>
    <scope>NUCLEOTIDE SEQUENCE [LARGE SCALE GENOMIC DNA]</scope>
    <source>
        <strain evidence="2">WHYD16114868_AA</strain>
        <tissue evidence="2">Blood</tissue>
    </source>
</reference>
<dbReference type="AlphaFoldDB" id="A0A444V5T8"/>
<gene>
    <name evidence="2" type="ORF">EOD39_16487</name>
</gene>
<dbReference type="EMBL" id="SCEB01002113">
    <property type="protein sequence ID" value="RXM95771.1"/>
    <property type="molecule type" value="Genomic_DNA"/>
</dbReference>
<feature type="region of interest" description="Disordered" evidence="1">
    <location>
        <begin position="192"/>
        <end position="211"/>
    </location>
</feature>
<dbReference type="Proteomes" id="UP000289886">
    <property type="component" value="Unassembled WGS sequence"/>
</dbReference>
<name>A0A444V5T8_ACIRT</name>
<comment type="caution">
    <text evidence="2">The sequence shown here is derived from an EMBL/GenBank/DDBJ whole genome shotgun (WGS) entry which is preliminary data.</text>
</comment>
<feature type="compositionally biased region" description="Basic and acidic residues" evidence="1">
    <location>
        <begin position="337"/>
        <end position="348"/>
    </location>
</feature>
<protein>
    <submittedName>
        <fullName evidence="2">Uncharacterized protein</fullName>
    </submittedName>
</protein>
<accession>A0A444V5T8</accession>
<organism evidence="2 3">
    <name type="scientific">Acipenser ruthenus</name>
    <name type="common">Sterlet sturgeon</name>
    <dbReference type="NCBI Taxonomy" id="7906"/>
    <lineage>
        <taxon>Eukaryota</taxon>
        <taxon>Metazoa</taxon>
        <taxon>Chordata</taxon>
        <taxon>Craniata</taxon>
        <taxon>Vertebrata</taxon>
        <taxon>Euteleostomi</taxon>
        <taxon>Actinopterygii</taxon>
        <taxon>Chondrostei</taxon>
        <taxon>Acipenseriformes</taxon>
        <taxon>Acipenseridae</taxon>
        <taxon>Acipenser</taxon>
    </lineage>
</organism>
<feature type="compositionally biased region" description="Basic and acidic residues" evidence="1">
    <location>
        <begin position="409"/>
        <end position="422"/>
    </location>
</feature>
<feature type="compositionally biased region" description="Basic and acidic residues" evidence="1">
    <location>
        <begin position="370"/>
        <end position="381"/>
    </location>
</feature>
<evidence type="ECO:0000313" key="2">
    <source>
        <dbReference type="EMBL" id="RXM95771.1"/>
    </source>
</evidence>
<proteinExistence type="predicted"/>
<evidence type="ECO:0000313" key="3">
    <source>
        <dbReference type="Proteomes" id="UP000289886"/>
    </source>
</evidence>
<sequence>MEISVRWISDPRTLPWLKTKGKHIFDDATFEFVLRFLQATPKTQRKRMRYNHPRLKESLKVLAEVMEEQFSQVQEGAPQEYGYEVTTCPLPEVTKGLEEPKRNTQSVRDLQQPPEVLLREEAEQIPQIPEALCRREVCTARVQQQPLEVLRRTKQSNLQPQEVQQFPMQDIRCQEEVGGDLQQPAKELRNKGKGPLLEQVQPQAECDSREARKRRLEEQIRLVDRGADFCLICGRYVEDGTRCHVQSPLPTPEPVQVGKRGCYLQPPVEVPLKEKEQFRAQKTEQEGLPTHELEGEGLTPCISVREELAACAPVREALYLTPATGGDSPQSPESGEEAPRAPEVEDLLRPPLLPGEKEEMELPTAVTQKQTEKRVEDEPKYHFQNLPPTTESAERRPSVYCSQQPQKEPLSEKQLIAEKAEHQQLAAQKPEQEGLPTQEREGEVSTPCIPVREELRSDVSVREELTPYM</sequence>
<feature type="region of interest" description="Disordered" evidence="1">
    <location>
        <begin position="321"/>
        <end position="448"/>
    </location>
</feature>